<dbReference type="Gene3D" id="1.20.58.60">
    <property type="match status" value="1"/>
</dbReference>
<sequence>MATESLQARLTEFERQARGVCIGVNHLALDSERVRQAELLQKIIQLEKDIQQSSTQKSHLPDAAAEIRDDVKNNTSALRYLETISQLENSFTVLTENVTETSVQLSAPKELKDEVHVKKELTSNVKSCWTYVSQLARLSQVHIRNAAEYHQFHHAVNEAEASLKARVRMTEPRNSRALPATLKNCTILANELREHLNHMIHLWGRSGNLLEESRRIVPVHLRLGGVIDGLSTNTESASPVMARMLTSLTGPNYELKEGEEVRVISNKDDQHFWTVQTNNGIVKIPSVCLWISDPDLEAVKRSVILREKCIESWDLLVERSRERLRSYYSCLLNQMAENGDIQYQHKIAMDNFLEDLRGLLLPNDTRAVELNQAIYAFTERLKMTDISRQRSSHGGLVLREQDIVCMHSPLLRLRDHERQMDHLRAQSELAGTHMTNYLREIDADQKRVDHELSLIDQLQHESQSQLDQLINRVKRWSSRYEHEPNVDSSITNSRISSSLKSSTISDNWTGNNQMYPIDARSPQSIMRETSRLSSRTRSESIPCPVLDAITQIGVTTKTSGTQISDDDGDGGRNKIDLCISKRQFVPATIPERKQVRNAITQIGISKVDAGTQDDYHGYSPKRSVKEVLCQIGQITANASCQTLEHYKLQQTLKKPTLDAIVQSGVITKNNSTQSECITETVVKMDIPESQKAARKYSVLDAICQIGQVTQTTGTQIEIENTERNKKNLGVQAEIKKVWQHPVKTTEAACQVGRITINASTEMSPMVISNEQMIRQDMKKSDIICQIGKVQTAQSTQADLIKHMLRKPSSDVVCQVGSVMESSGIQIDEPHKTSMLLAGTQSAKTPTYTKEIQTDMGFRVEPKFVSKAVNDVICQVGQVNHEVSTQSVEYVTARPAYKDTGIDPINVWEKKMANDVVTQTGIVHTSKITQAELIQEQPVYVKPIETQDVPITSYKETVDAYQQADLIKHMLRKPSSDVVCQVGSVMESSGIQIDEPHKTSMLLAGTQSAKTPTYTKEIQTDMGFRVEPKFVSKAVNDVICQVGQVNHEVSTQSVEYVTARPAYKDTGIDPINVWEKKMANDVVTQTGIVHTSKITQAELIQEQPVYVKPIETQDVPITSYKETVDAYQQADLIKHMLRKPSSDVVCQVGSVMESSGIQIDEPHKTSMLLAGTQSAKTPTYTKEIQTDMGFRVEPKFVSKAVNDVICQVGQVNHEVSTQSVEYVTARPAYKDTGIDPINVWEKKMANDVVTQTGIVHTSKITQAELIQEQPVYVKPIETQDVPITSYKETVDAYQQADLIKHMLRKPSSDVVCQVGSVMESSGIQIDEPHKTSMLLAGTQSAKTPTYTKEIQTDMGFRVEPKFVSKAVNDVICQSVEYVTARPAYKDTGIDPINVWEKKMANDVVTQTGIVHTSKITQAELIQEQPVYVKPIETQDVPITSYKETVDAYQQADLIKHMLRKPSSDVVCQVGSVMESSGIQIDEPHKTSMLLAGTQSAKTPTYTKEIQTDMGFRVEPKFVSKAVNDVICQVGQVNHEVSTQSVEYVTARPAYKDTGIDPINVWEKKMANDVVTQTGIVHTSKITQAELIQEQPVYVKPIETQDVPITSYKETVDAYQQADLIKHMLRKPSSDVVCQVGSVMESSGIQIDEPHKTSMLLAGTQSAKTPTYTKEIQTDMGFRVEPKFVSKAVNDVICQVGQVNHEVSTQSEIPSIISVGVDPKPEVAVRHLGSYQVPPNVERQSRQVQVDIKNAFKHINLQTEEMTRENVISTNLVRAKQKEIFEVTTQFGILTKDKDVETFVTCSSKETQTIESSPEAEVKMRSQQTFTRIRSKNYDVQTQSGTINISQAFQTLLDYKPTTEKRSTGMQHEMDFRVVQTTQHEPQTHETPTQTERVTLKDEQSFTSFKLKTYDVQTQFGSMLKSQAAQTPGEQRPVVEMKDMITQHEKRPEPIVHKKLQAMVQPPTINTETQTMEERPPPVILPPKLFDVQTQSGSVTIDSETQTPQERRPVIEMKELLTQHEKRPEPIVHKKLQAMVQPPTINTETQTMEERPPPVILPPKLFDVQTQSGSVTIDSETQTPLERRPVVATKDASVHQETKPVQSLPKKLQATVVPPLENMATQTDLLAQPVVIPMVKTTHHEPQTHETPTQTERVTLKDEQSFTSFKLKTYDVQTQFGSMLKSQAAQTPGEQRPVVEMKDMITQHEKRPEPIVHKKLQAMVQPPTINTETQTMEERPPPVILPPKLFDVQTQSGSVTIDSETQTPQERRPVIEMKELLTQHEKRPEPIVHKKLQAMVQPPTINTETQTMEERPPPVILPPKLFDVQTQSGSVTIDSETQTPLERRPVVATKDASVHQETKPVQSLPKKLQATVVPPLENMATQTDLLAQPVVIPMVKTTHHEPQTHETPTQTERVTLKDEQSFTSFKLKTYDVQTQFGSMLKSQAAQTPGEQRPVVEMKDMITQHEKRPEPIVHKKLQAMVQPPTINTETQTMEERPPPVILPPKLFDVQTQSGSVTIDSETQTPQERRPVIEMKELLTQHEKRPEPIVHKKLQAMVQPPTINTETQTMEERPPPVILPPKLFDVQTQSGSVTIDSETQTPLERRPVVATKDASVHQETKPVQSLPKKLQATVVPPLENMATQTDLLAQPVVIPMVKTTHHEPQTHETPTQTERVTLKDEQSFTSFKLKTYDVQTQFGSMLKSQAAQTPGEQRPVVEMKDMITQHEKRPEPIVHKKLQAMVQPPTINTETQTMEERPPPVILPPKLFDVQTQSGSVTIDSETQTPQERRPVIEMKELLTQHEKRPEPIVHKKLQAMVQPPTINTETQTMEERPPPVILPPKLFDVQTQSGSVTIDSETQTPHEQKLIPDIKDVSVFQESHHVQTVNKKLQAVVYHPSDDVCLQTEEVSVQPVKPVAQVFSTAPQVAHKQTQAEWLKANIKTFDIQAQSGTVVKTQSTQTILEEKPVFHTADVSVIHSEKSPSLVNKKLQVIMRQSVDNTSTQTDPMTQVPTVLPKTTFDVVTQSGTVHCAQSVQTIPEERPVFHTADVSVIHSEKSPSLVGKKVQATMRQSVDNTSTQTDPMTQVPTVLPKTTFDVVTQSGTVHCAQSVQTIPEERPVFHTADVSVIHSEKSPSLIGKKVQATMRQSVDNTSTQTDPMTQVPTVLPKTTFDVVTQSGTVHCAQSVQTIPEERPVFHTADVSVIHSEKSPSLVGKKVQATMRQSVDNTSAQTDPMTQVPTVLPKTTFDVVTQSGTVHCAQSVQTIPEERSVFHTADVSVIHSEKSPSLVGKKVQATMRQSVDNTSTQTDPMTQVPTVLPKTTFDVVTQSGTVHCAQSVQTIPEERPVYHTVGVGVDHTGKLQPVLYENVQATMRQSVDNTSTQTDPMTQVPTVLPKTTFDVVTQSGTVHCAQSVQTIPEERPVFHTADVSVIHSEKSPSLIGKKVQATMRQSVDNTSTQTDPMTQVPTVLPKTTFDVVTQSGTVHCAQSVQTIPEERPVYHTVGVGVDHTGKLQPVLYENVQATMRQSVDNTSTQTDPMTQVPTVLPKTTFDVVTQSGTVHCAQSVQTIPEERPVFHTADVSVIHSEKSPSLVGKKVQATMRQSVDNTSTQTDPMTQVPTVLPKTTFDVVTQSGTVHCAQSVQTIPEERPVFHTADVSVIHSEKSPSLVGKKVQATMRQSVDNTSTQTDPMTQVPTVLPKTTFDVVTQSGTLSLTVGCQAVLISEDFLMKDVAVDYVRSVNSCFSKAVQARIQVESKNVEIQCLIKDKRVINIRNAEAQFDVFCRQEETQTFSLPLTTTKEEIVQLAPTTTQIINKKLQVTISQSVREAAAQTYESIPGVTVPTIQRIHHSEQTHEISSQTDSLEFFDRQSYAQIKSKTNDVEIQSGIICKSQESQTKLEHKTFAMTKESSTQYEAVQRTMINIDIQADARHPVSYTYVQTDESQLINIKQKHQSNVQTQSGIIQKEQGAQTLEGVHTTVNKTDVSVTHELKNRQINKKLQAKIMSQMKDVVIQTELVGTSAHPTPTKPTFDVQTQSGSVTIDSETQTPHEQKLIPDIKDVSVFQESHHVQTVNKKLQAVVYHPSDDVCLQTEEVSVQPVKPVAQVFSTAPQVAHKQTQAEWLKANIKTFDIQAQSGTVVKTQSTQTILEEKPVFHTADVSVIHSEKSPSLVNKKLQVIMRQSVDNTSTQTDPMTQVPTALPKTTFDVVTQSGTIHCAQSVQTIPEERPVFHTADVSVIHSEKSPSLVGKKVQATMRQSVDNTSTQTDPMTQVPTVLPKTTFDVVTQSGTVHCAQSVQTIPEERPVFHTADVSVIHSEKSPSLVGKKVQATMRQSVDNTSTQTDPMTQVPTVLPKTTFDVVTQSGTVHCAQSVQTIPEERPVFHTADVSVIHSEKSPSLVGKKVQATMRQSVDNTSTQTDPMTQVPTVLPKTTFDVVTQSGTVHCAQSVQTIPEERPVYHTVGVGVDHTGKLQPVLYENVQATMRQSVDNTSTQTDPMTQVPTVLPKTTFDVVTQSGTVHCAQSVQTIPEERPVFHTADVSVIHSEKSPSLIGKKVQATMRQSVDNTSTQTDPMTQVPTVLPKTTFDVVTQSGTIHCAQSVQTIPEERPVYHTVGVGVDHTGKLQPVLYENVQATMRQAVDNTSTQTDPMTQVPTVLPKTTFDVVTQSGTVHCAQSVQTIPEERPVFHTADVSVIHSEKSPSLIGKKVQATMRQSVDNTSTQTDPMTQVPTVLPKTTFDVVTQSGTVHCAQSVQTIPEERPVYHTVGVGFDHFETVPIVRSTISSTMHTFPNISQSTQTTPTKLADTFCQATLSSTTYDVQIQSGVINSIDGTQTVDLSSPIEMKEMSVAHEKERTVLKGKKLQVRCDSTDLGVQTDQITPIVQSTISSTMHTVPNTSQSTQTTPTKLADTFCQATLSSTTYDVQIQSGVIHSIDGTQTVDLSSPIEMKEMSVAHEKERTVLKGKKLQVRCDSTDLGVQTDQITPIVQSTISSTMHTVPNTSQSTQTTPTKLADTFCQATLSSTTYDVQIQSGVIHSIDGTQTVDLSSPIEMKEMSVAHEKERTVLKGKKLQVRCDSTDLGVQTDQITPIVQSTISSTMHTVPNTSQSTQTTPTKLADTFCQATLSSTTYDVQIQSGVIHSIDGTQTVDLSSPIEMKEMSVAHEKERTVLKGKKLQVRCDSTDLGVQTDHTMSTVHLDSKLTQTALVRHTDVSCQYTELTKPSSTSHEVTSRVVSIQTDVPFSTNVRVDQRNKKFQVNLISPSSPKTPINVASIGTQTSDYRYHDISIEQVDKTTVSSVDAHVVHDSASNVTSTSQGIPKIKIDQECQVKITPQQYQKKLQYGSSFSTLKNTSSQTIQDISLCDYHKTSSSSSIGVQASNIRPVVTVDAGTQETRPSETSPSPLQVKNKKLQVYPSKLGEQVEEEFIHPQETIYKGMSTSLTEITQTDECLLKSIECFKCISRGYDKKTIDKDMRSEEKSIRTKQTASSTVKSNYFTRILQMETIPDKPKALDTSDVLKLYRESGYKARGESKNIQTDTFLLGSIQLPESREVDSIGRISKKTTIVQLEKLTTDKCVDTMPFEKGLIESQISYHDTQISERRNIKLLKETLWSEAQVSNVLQDIQYEIRHPQIIDSSGSYSPQQNSVSVSARPTTHMLGHTESTSRNGNGKAKTPYQYLKPDVVSWGVQFAPVTLTGVTQTTESSKHKLTIDSPVNIGVQTDAIEDDYYIKRVVTTIARKGLSSYCRRGPVAKRIVEHTDLLTSSLPSNLDEEFDEETTIAPRTTKVTTMQKRGDRRVVHEELLTEDYRERGSSLDSHVAHERFLRETHPQDIDLHGIHEHETGIYTDAEICFQNLLKVWGEQYLLSRLRTIGRYSGLSVSLDRSIHTAEKSRLVEAKTQFTSTGNLVSQIRNLENMGTQTSDILLTTRPPHKNKRIQRGRSFISGGTNQPPPTRSGSVVSPLSPTTEELTSHHRQHGITSMQTRTSHPFNLATTTFTETTQEQSTFSIEHTVQTYICPTCGSQASIPVTVHSQIQPQTLPITQLKDAQSQTRFVGQMTPDNNCTYLPTYLSDEEVIRINQSQKIEDREFSMVTWHPAEIRDTERRRDSDTSNQIRDEVWVDSPGKLLELKITGVIVPGTSKIVSASEAFYRGLLRVVYWDYEKLGPRQSSVDSTVSIPLADAVISKAVRLASDRISTEAQPSLDAKIVWRTPEIQRSRYLVHSIRPDAGQNKHNPINLDVASAIRAGLIDKETGRMLFTHSIYESPFSTDSPISKKRDSSSDQTERLSVREAILRGFLVAELIEPESSYITKQSLSFIVPSTSYSHSPTDVDI</sequence>
<dbReference type="WBParaSite" id="SMRG1_19840.1">
    <property type="protein sequence ID" value="SMRG1_19840.1"/>
    <property type="gene ID" value="SMRG1_19840"/>
</dbReference>
<evidence type="ECO:0000256" key="1">
    <source>
        <dbReference type="ARBA" id="ARBA00022553"/>
    </source>
</evidence>
<dbReference type="InterPro" id="IPR041615">
    <property type="entry name" value="Desmoplakin_SH3"/>
</dbReference>
<evidence type="ECO:0000313" key="6">
    <source>
        <dbReference type="Proteomes" id="UP000050790"/>
    </source>
</evidence>
<evidence type="ECO:0000256" key="2">
    <source>
        <dbReference type="ARBA" id="ARBA00022737"/>
    </source>
</evidence>
<feature type="compositionally biased region" description="Basic residues" evidence="4">
    <location>
        <begin position="5926"/>
        <end position="5935"/>
    </location>
</feature>
<feature type="compositionally biased region" description="Polar residues" evidence="4">
    <location>
        <begin position="5974"/>
        <end position="5984"/>
    </location>
</feature>
<protein>
    <recommendedName>
        <fullName evidence="5">Desmoplakin SH3 domain-containing protein</fullName>
    </recommendedName>
</protein>
<feature type="coiled-coil region" evidence="3">
    <location>
        <begin position="29"/>
        <end position="56"/>
    </location>
</feature>
<feature type="domain" description="Desmoplakin SH3" evidence="5">
    <location>
        <begin position="235"/>
        <end position="291"/>
    </location>
</feature>
<evidence type="ECO:0000259" key="5">
    <source>
        <dbReference type="Pfam" id="PF17902"/>
    </source>
</evidence>
<name>A0AA84ZCC3_9TREM</name>
<proteinExistence type="predicted"/>
<accession>A0AA84ZCC3</accession>
<dbReference type="Gene3D" id="2.30.30.40">
    <property type="entry name" value="SH3 Domains"/>
    <property type="match status" value="1"/>
</dbReference>
<feature type="compositionally biased region" description="Polar residues" evidence="4">
    <location>
        <begin position="5941"/>
        <end position="5965"/>
    </location>
</feature>
<dbReference type="Pfam" id="PF17902">
    <property type="entry name" value="SH3_10"/>
    <property type="match status" value="1"/>
</dbReference>
<evidence type="ECO:0000256" key="3">
    <source>
        <dbReference type="SAM" id="Coils"/>
    </source>
</evidence>
<dbReference type="Proteomes" id="UP000050790">
    <property type="component" value="Unassembled WGS sequence"/>
</dbReference>
<feature type="region of interest" description="Disordered" evidence="4">
    <location>
        <begin position="5926"/>
        <end position="5984"/>
    </location>
</feature>
<keyword evidence="3" id="KW-0175">Coiled coil</keyword>
<evidence type="ECO:0000256" key="4">
    <source>
        <dbReference type="SAM" id="MobiDB-lite"/>
    </source>
</evidence>
<keyword evidence="1" id="KW-0597">Phosphoprotein</keyword>
<keyword evidence="2" id="KW-0677">Repeat</keyword>
<organism evidence="6 7">
    <name type="scientific">Schistosoma margrebowiei</name>
    <dbReference type="NCBI Taxonomy" id="48269"/>
    <lineage>
        <taxon>Eukaryota</taxon>
        <taxon>Metazoa</taxon>
        <taxon>Spiralia</taxon>
        <taxon>Lophotrochozoa</taxon>
        <taxon>Platyhelminthes</taxon>
        <taxon>Trematoda</taxon>
        <taxon>Digenea</taxon>
        <taxon>Strigeidida</taxon>
        <taxon>Schistosomatoidea</taxon>
        <taxon>Schistosomatidae</taxon>
        <taxon>Schistosoma</taxon>
    </lineage>
</organism>
<evidence type="ECO:0000313" key="7">
    <source>
        <dbReference type="WBParaSite" id="SMRG1_19840.1"/>
    </source>
</evidence>
<reference evidence="7" key="1">
    <citation type="submission" date="2023-11" db="UniProtKB">
        <authorList>
            <consortium name="WormBaseParasite"/>
        </authorList>
    </citation>
    <scope>IDENTIFICATION</scope>
</reference>